<dbReference type="Pfam" id="PF19078">
    <property type="entry name" value="Big_12"/>
    <property type="match status" value="1"/>
</dbReference>
<dbReference type="InterPro" id="IPR044048">
    <property type="entry name" value="Big_12"/>
</dbReference>
<protein>
    <submittedName>
        <fullName evidence="7">Ig-like domain (Group 3)</fullName>
    </submittedName>
</protein>
<evidence type="ECO:0000256" key="4">
    <source>
        <dbReference type="ARBA" id="ARBA00022737"/>
    </source>
</evidence>
<evidence type="ECO:0000313" key="7">
    <source>
        <dbReference type="EMBL" id="SFL10091.1"/>
    </source>
</evidence>
<evidence type="ECO:0000256" key="1">
    <source>
        <dbReference type="ARBA" id="ARBA00001913"/>
    </source>
</evidence>
<dbReference type="SUPFAM" id="SSF141072">
    <property type="entry name" value="CalX-like"/>
    <property type="match status" value="1"/>
</dbReference>
<dbReference type="InterPro" id="IPR018511">
    <property type="entry name" value="Hemolysin-typ_Ca-bd_CS"/>
</dbReference>
<dbReference type="PRINTS" id="PR00313">
    <property type="entry name" value="CABNDNGRPT"/>
</dbReference>
<name>A0A1I4F134_9PROT</name>
<dbReference type="RefSeq" id="WP_175534207.1">
    <property type="nucleotide sequence ID" value="NZ_FOSQ01000020.1"/>
</dbReference>
<dbReference type="AlphaFoldDB" id="A0A1I4F134"/>
<gene>
    <name evidence="7" type="ORF">SAMN02745775_1201</name>
</gene>
<dbReference type="STRING" id="1123062.SAMN02745775_1201"/>
<accession>A0A1I4F134</accession>
<dbReference type="Pfam" id="PF00353">
    <property type="entry name" value="HemolysinCabind"/>
    <property type="match status" value="1"/>
</dbReference>
<dbReference type="Gene3D" id="2.60.40.10">
    <property type="entry name" value="Immunoglobulins"/>
    <property type="match status" value="1"/>
</dbReference>
<dbReference type="InterPro" id="IPR013858">
    <property type="entry name" value="Peptidase_M10B_C"/>
</dbReference>
<dbReference type="InterPro" id="IPR011049">
    <property type="entry name" value="Serralysin-like_metalloprot_C"/>
</dbReference>
<organism evidence="7 8">
    <name type="scientific">Falsiroseomonas stagni DSM 19981</name>
    <dbReference type="NCBI Taxonomy" id="1123062"/>
    <lineage>
        <taxon>Bacteria</taxon>
        <taxon>Pseudomonadati</taxon>
        <taxon>Pseudomonadota</taxon>
        <taxon>Alphaproteobacteria</taxon>
        <taxon>Acetobacterales</taxon>
        <taxon>Roseomonadaceae</taxon>
        <taxon>Falsiroseomonas</taxon>
    </lineage>
</organism>
<feature type="non-terminal residue" evidence="7">
    <location>
        <position position="1"/>
    </location>
</feature>
<evidence type="ECO:0000259" key="6">
    <source>
        <dbReference type="Pfam" id="PF19078"/>
    </source>
</evidence>
<feature type="domain" description="Bacterial Ig-like" evidence="6">
    <location>
        <begin position="34"/>
        <end position="127"/>
    </location>
</feature>
<keyword evidence="8" id="KW-1185">Reference proteome</keyword>
<dbReference type="GO" id="GO:0005615">
    <property type="term" value="C:extracellular space"/>
    <property type="evidence" value="ECO:0007669"/>
    <property type="project" value="InterPro"/>
</dbReference>
<dbReference type="Pfam" id="PF08548">
    <property type="entry name" value="Peptidase_M10_C"/>
    <property type="match status" value="1"/>
</dbReference>
<dbReference type="EMBL" id="FOSQ01000020">
    <property type="protein sequence ID" value="SFL10091.1"/>
    <property type="molecule type" value="Genomic_DNA"/>
</dbReference>
<dbReference type="Gene3D" id="2.150.10.10">
    <property type="entry name" value="Serralysin-like metalloprotease, C-terminal"/>
    <property type="match status" value="1"/>
</dbReference>
<dbReference type="InterPro" id="IPR001343">
    <property type="entry name" value="Hemolysn_Ca-bd"/>
</dbReference>
<evidence type="ECO:0000256" key="2">
    <source>
        <dbReference type="ARBA" id="ARBA00004613"/>
    </source>
</evidence>
<dbReference type="GO" id="GO:0005509">
    <property type="term" value="F:calcium ion binding"/>
    <property type="evidence" value="ECO:0007669"/>
    <property type="project" value="InterPro"/>
</dbReference>
<comment type="cofactor">
    <cofactor evidence="1">
        <name>Ca(2+)</name>
        <dbReference type="ChEBI" id="CHEBI:29108"/>
    </cofactor>
</comment>
<keyword evidence="3" id="KW-0964">Secreted</keyword>
<dbReference type="InterPro" id="IPR038081">
    <property type="entry name" value="CalX-like_sf"/>
</dbReference>
<evidence type="ECO:0000259" key="5">
    <source>
        <dbReference type="Pfam" id="PF08548"/>
    </source>
</evidence>
<feature type="domain" description="Peptidase M10 serralysin C-terminal" evidence="5">
    <location>
        <begin position="506"/>
        <end position="635"/>
    </location>
</feature>
<comment type="subcellular location">
    <subcellularLocation>
        <location evidence="2">Secreted</location>
    </subcellularLocation>
</comment>
<sequence length="636" mass="64929">GQTLTGSGTLKVKVSDAAGNDGTVFSQAYVFDNSAPPIVGITSASPAGARTATFTVTFAEAVTGVDAADFTLAMTQGVAGTISGVNGSGSTYNVTVASIVGIGTMRLDLSGSGTGIADLAGNTMAGDYTAGTTRNVLVTGPRQVVSGIDISSDTGRSTADFVTSAPRQTITATISGKLNAGERLLGSLDAGANWTDVTGKVSGQSLNWVGAVLLEGDARSIQLKVVDTSRYSGALNVFDTFRYSGAVSGAVAEQSYTLVRTGPGVLVQGIDISDDTGTSASDFVTAIASQTITARLSGALGANWLQGSTDSGRTWRDISDKVGGTDGTELSWDGALLHLGQNTVQFRAVDVAGNAGLVSYQPVLVDTAVSITALDADKLEGTGVEWTDFSFSVMLASPTDWAATVTWQVTGARTYQATASDFWDGTTEGRPSGSLTFAPGEVQKTLLIRVRADSIFAQDVTFSVAIAAGTAGLSVPVASAIGVIRNDDDLIGGASDNRLLGSNSAEAILGLSGNDTLIGQDGNDTLVGGAGGDRLSGGAGADFFRYDSVDESTSRARDTIVDFQLGDRIDLSRIDAISLLGGDQAFVFIGSADFTAAGQVRFANGIVEANVDANLHATFRLAVMGIHPVTAADFIL</sequence>
<dbReference type="PROSITE" id="PS00330">
    <property type="entry name" value="HEMOLYSIN_CALCIUM"/>
    <property type="match status" value="2"/>
</dbReference>
<evidence type="ECO:0000313" key="8">
    <source>
        <dbReference type="Proteomes" id="UP000199473"/>
    </source>
</evidence>
<dbReference type="SUPFAM" id="SSF51120">
    <property type="entry name" value="beta-Roll"/>
    <property type="match status" value="1"/>
</dbReference>
<reference evidence="7 8" key="1">
    <citation type="submission" date="2016-10" db="EMBL/GenBank/DDBJ databases">
        <authorList>
            <person name="de Groot N.N."/>
        </authorList>
    </citation>
    <scope>NUCLEOTIDE SEQUENCE [LARGE SCALE GENOMIC DNA]</scope>
    <source>
        <strain evidence="7 8">DSM 19981</strain>
    </source>
</reference>
<keyword evidence="4" id="KW-0677">Repeat</keyword>
<proteinExistence type="predicted"/>
<dbReference type="Proteomes" id="UP000199473">
    <property type="component" value="Unassembled WGS sequence"/>
</dbReference>
<dbReference type="InterPro" id="IPR013783">
    <property type="entry name" value="Ig-like_fold"/>
</dbReference>
<evidence type="ECO:0000256" key="3">
    <source>
        <dbReference type="ARBA" id="ARBA00022525"/>
    </source>
</evidence>